<comment type="subcellular location">
    <subcellularLocation>
        <location evidence="1">Membrane</location>
        <topology evidence="1">Multi-pass membrane protein</topology>
    </subcellularLocation>
</comment>
<evidence type="ECO:0000256" key="5">
    <source>
        <dbReference type="SAM" id="Phobius"/>
    </source>
</evidence>
<reference evidence="7" key="1">
    <citation type="thesis" date="2020" institute="ProQuest LLC" country="789 East Eisenhower Parkway, Ann Arbor, MI, USA">
        <title>Comparative Genomics and Chromosome Evolution.</title>
        <authorList>
            <person name="Mudd A.B."/>
        </authorList>
    </citation>
    <scope>NUCLEOTIDE SEQUENCE</scope>
    <source>
        <strain evidence="7">237g6f4</strain>
        <tissue evidence="7">Blood</tissue>
    </source>
</reference>
<feature type="transmembrane region" description="Helical" evidence="5">
    <location>
        <begin position="118"/>
        <end position="138"/>
    </location>
</feature>
<dbReference type="PANTHER" id="PTHR23503">
    <property type="entry name" value="SOLUTE CARRIER FAMILY 2"/>
    <property type="match status" value="1"/>
</dbReference>
<feature type="domain" description="Major facilitator superfamily (MFS) profile" evidence="6">
    <location>
        <begin position="1"/>
        <end position="171"/>
    </location>
</feature>
<sequence>MQNSLLTRGSCFKNLHITDHFATLKSTFSVNDIWFPYLQSVMIEHCGRKVLLLGCYGFMAIMLGGLTVTLSFQGWAHWIPYCSALSVFLFIFFYGMGPGTLTIAIVSEMCSHSSRPAMFVIVSCLNWIGLYIIGMIFPYVEAALGHYCFLIFFANIVVSGIFLFFYLPETKGKTLQQITTEFNTLNFKNKKLDHPIEFSTSL</sequence>
<dbReference type="InterPro" id="IPR020846">
    <property type="entry name" value="MFS_dom"/>
</dbReference>
<dbReference type="Gene3D" id="1.20.1250.20">
    <property type="entry name" value="MFS general substrate transporter like domains"/>
    <property type="match status" value="1"/>
</dbReference>
<keyword evidence="3 5" id="KW-1133">Transmembrane helix</keyword>
<dbReference type="GO" id="GO:0070837">
    <property type="term" value="P:dehydroascorbic acid transport"/>
    <property type="evidence" value="ECO:0007669"/>
    <property type="project" value="TreeGrafter"/>
</dbReference>
<dbReference type="PROSITE" id="PS50850">
    <property type="entry name" value="MFS"/>
    <property type="match status" value="1"/>
</dbReference>
<dbReference type="GO" id="GO:0046323">
    <property type="term" value="P:D-glucose import"/>
    <property type="evidence" value="ECO:0007669"/>
    <property type="project" value="TreeGrafter"/>
</dbReference>
<evidence type="ECO:0000313" key="8">
    <source>
        <dbReference type="Proteomes" id="UP000824782"/>
    </source>
</evidence>
<dbReference type="InterPro" id="IPR005828">
    <property type="entry name" value="MFS_sugar_transport-like"/>
</dbReference>
<protein>
    <recommendedName>
        <fullName evidence="6">Major facilitator superfamily (MFS) profile domain-containing protein</fullName>
    </recommendedName>
</protein>
<evidence type="ECO:0000313" key="7">
    <source>
        <dbReference type="EMBL" id="KAG8597206.1"/>
    </source>
</evidence>
<dbReference type="GO" id="GO:0055056">
    <property type="term" value="F:D-glucose transmembrane transporter activity"/>
    <property type="evidence" value="ECO:0007669"/>
    <property type="project" value="TreeGrafter"/>
</dbReference>
<dbReference type="AlphaFoldDB" id="A0AAV7DJ20"/>
<evidence type="ECO:0000256" key="1">
    <source>
        <dbReference type="ARBA" id="ARBA00004141"/>
    </source>
</evidence>
<gene>
    <name evidence="7" type="ORF">GDO81_002194</name>
</gene>
<proteinExistence type="predicted"/>
<keyword evidence="8" id="KW-1185">Reference proteome</keyword>
<comment type="caution">
    <text evidence="7">The sequence shown here is derived from an EMBL/GenBank/DDBJ whole genome shotgun (WGS) entry which is preliminary data.</text>
</comment>
<evidence type="ECO:0000256" key="4">
    <source>
        <dbReference type="ARBA" id="ARBA00023136"/>
    </source>
</evidence>
<accession>A0AAV7DJ20</accession>
<dbReference type="Pfam" id="PF00083">
    <property type="entry name" value="Sugar_tr"/>
    <property type="match status" value="1"/>
</dbReference>
<dbReference type="InterPro" id="IPR036259">
    <property type="entry name" value="MFS_trans_sf"/>
</dbReference>
<feature type="transmembrane region" description="Helical" evidence="5">
    <location>
        <begin position="50"/>
        <end position="72"/>
    </location>
</feature>
<dbReference type="GO" id="GO:0005886">
    <property type="term" value="C:plasma membrane"/>
    <property type="evidence" value="ECO:0007669"/>
    <property type="project" value="TreeGrafter"/>
</dbReference>
<dbReference type="PANTHER" id="PTHR23503:SF54">
    <property type="entry name" value="MAJOR FACILITATOR SUPERFAMILY (MFS) PROFILE DOMAIN-CONTAINING PROTEIN"/>
    <property type="match status" value="1"/>
</dbReference>
<keyword evidence="4 5" id="KW-0472">Membrane</keyword>
<dbReference type="EMBL" id="WNYA01000001">
    <property type="protein sequence ID" value="KAG8597206.1"/>
    <property type="molecule type" value="Genomic_DNA"/>
</dbReference>
<evidence type="ECO:0000259" key="6">
    <source>
        <dbReference type="PROSITE" id="PS50850"/>
    </source>
</evidence>
<evidence type="ECO:0000256" key="3">
    <source>
        <dbReference type="ARBA" id="ARBA00022989"/>
    </source>
</evidence>
<organism evidence="7 8">
    <name type="scientific">Engystomops pustulosus</name>
    <name type="common">Tungara frog</name>
    <name type="synonym">Physalaemus pustulosus</name>
    <dbReference type="NCBI Taxonomy" id="76066"/>
    <lineage>
        <taxon>Eukaryota</taxon>
        <taxon>Metazoa</taxon>
        <taxon>Chordata</taxon>
        <taxon>Craniata</taxon>
        <taxon>Vertebrata</taxon>
        <taxon>Euteleostomi</taxon>
        <taxon>Amphibia</taxon>
        <taxon>Batrachia</taxon>
        <taxon>Anura</taxon>
        <taxon>Neobatrachia</taxon>
        <taxon>Hyloidea</taxon>
        <taxon>Leptodactylidae</taxon>
        <taxon>Leiuperinae</taxon>
        <taxon>Engystomops</taxon>
    </lineage>
</organism>
<name>A0AAV7DJ20_ENGPU</name>
<evidence type="ECO:0000256" key="2">
    <source>
        <dbReference type="ARBA" id="ARBA00022692"/>
    </source>
</evidence>
<dbReference type="InterPro" id="IPR045263">
    <property type="entry name" value="GLUT"/>
</dbReference>
<dbReference type="Proteomes" id="UP000824782">
    <property type="component" value="Unassembled WGS sequence"/>
</dbReference>
<keyword evidence="2 5" id="KW-0812">Transmembrane</keyword>
<dbReference type="SUPFAM" id="SSF103473">
    <property type="entry name" value="MFS general substrate transporter"/>
    <property type="match status" value="1"/>
</dbReference>
<feature type="transmembrane region" description="Helical" evidence="5">
    <location>
        <begin position="144"/>
        <end position="167"/>
    </location>
</feature>
<feature type="transmembrane region" description="Helical" evidence="5">
    <location>
        <begin position="78"/>
        <end position="106"/>
    </location>
</feature>
<dbReference type="EMBL" id="WNYA01000001">
    <property type="protein sequence ID" value="KAG8597207.1"/>
    <property type="molecule type" value="Genomic_DNA"/>
</dbReference>